<evidence type="ECO:0000259" key="4">
    <source>
        <dbReference type="Pfam" id="PF02872"/>
    </source>
</evidence>
<dbReference type="GO" id="GO:0016787">
    <property type="term" value="F:hydrolase activity"/>
    <property type="evidence" value="ECO:0007669"/>
    <property type="project" value="UniProtKB-KW"/>
</dbReference>
<evidence type="ECO:0000259" key="3">
    <source>
        <dbReference type="Pfam" id="PF00149"/>
    </source>
</evidence>
<keyword evidence="2" id="KW-0547">Nucleotide-binding</keyword>
<dbReference type="GO" id="GO:0009166">
    <property type="term" value="P:nucleotide catabolic process"/>
    <property type="evidence" value="ECO:0007669"/>
    <property type="project" value="InterPro"/>
</dbReference>
<dbReference type="SUPFAM" id="SSF56300">
    <property type="entry name" value="Metallo-dependent phosphatases"/>
    <property type="match status" value="1"/>
</dbReference>
<dbReference type="EMBL" id="LRRQ01000050">
    <property type="protein sequence ID" value="OAM90726.1"/>
    <property type="molecule type" value="Genomic_DNA"/>
</dbReference>
<dbReference type="PANTHER" id="PTHR11575:SF6">
    <property type="entry name" value="2',3'-CYCLIC-NUCLEOTIDE 2'-PHOSPHODIESTERASE_3'-NUCLEOTIDASE"/>
    <property type="match status" value="1"/>
</dbReference>
<evidence type="ECO:0000256" key="2">
    <source>
        <dbReference type="RuleBase" id="RU362119"/>
    </source>
</evidence>
<comment type="caution">
    <text evidence="5">The sequence shown here is derived from an EMBL/GenBank/DDBJ whole genome shotgun (WGS) entry which is preliminary data.</text>
</comment>
<evidence type="ECO:0008006" key="7">
    <source>
        <dbReference type="Google" id="ProtNLM"/>
    </source>
</evidence>
<dbReference type="GO" id="GO:0030288">
    <property type="term" value="C:outer membrane-bounded periplasmic space"/>
    <property type="evidence" value="ECO:0007669"/>
    <property type="project" value="TreeGrafter"/>
</dbReference>
<dbReference type="OrthoDB" id="9775118at2"/>
<dbReference type="SUPFAM" id="SSF55816">
    <property type="entry name" value="5'-nucleotidase (syn. UDP-sugar hydrolase), C-terminal domain"/>
    <property type="match status" value="1"/>
</dbReference>
<keyword evidence="1" id="KW-0732">Signal</keyword>
<dbReference type="PRINTS" id="PR01607">
    <property type="entry name" value="APYRASEFAMLY"/>
</dbReference>
<dbReference type="InterPro" id="IPR008334">
    <property type="entry name" value="5'-Nucleotdase_C"/>
</dbReference>
<sequence length="584" mass="64161">MRKFGGERLARTAAQGMLVRGERIRAPRLFPMKHHPHFPRSGLVARLALAVILGFSAAWLAAAGTTVKVTVLSTTDLHGRVYPVDYYTGKAAEVGLAKIATLVQRERKDDPDLLLIDCGDTIQGTPMVYYHNRRHNEPTDPMMLAMNSLRYDAMVPGNHEYNFGLAVLQKARSEASFPWLSANTIAKSTGKPAYDPYLVKEVRGVRIGILGLTTPGIPRWEDPEHYAGLEFLETVGVAEKYVRILREQEHVDAVVVAMHMGIDGDPALVEPASPLRPAAENAALAIARQVPGIDLILMAHTHRTVSALSANGVLLTQAGYWGNHLVKAELFFAQEESGGWKLQAKSARAQPVHAGIPADEAILALIRPYHDEAQAWLDTKIGVSARALDAREGSLRDTALIDLIQRVQLETGQADVSLAANYNRSAFIPEGDVTVRDIAAIYVYENTLYVVEITGAQLKAALEHAAGFFLPYEPGRTPAQLMNPEIPAYNFDMAAGVSYEIDLRRAPGDRIRNLVFKGEPLAPGRKLRLAINNYRYNGGGGYTMLKGAPVLMRSGAEIRDLIIDWVTKNKTIPAEPDNNWRIVH</sequence>
<keyword evidence="2" id="KW-0378">Hydrolase</keyword>
<reference evidence="5 6" key="1">
    <citation type="submission" date="2016-01" db="EMBL/GenBank/DDBJ databases">
        <title>High potential of lignocellulose degradation of a new Verrucomicrobia species.</title>
        <authorList>
            <person name="Wang Y."/>
            <person name="Shi Y."/>
            <person name="Qiu Z."/>
            <person name="Liu S."/>
            <person name="Yang H."/>
        </authorList>
    </citation>
    <scope>NUCLEOTIDE SEQUENCE [LARGE SCALE GENOMIC DNA]</scope>
    <source>
        <strain evidence="5 6">TSB47</strain>
    </source>
</reference>
<dbReference type="InterPro" id="IPR036907">
    <property type="entry name" value="5'-Nucleotdase_C_sf"/>
</dbReference>
<dbReference type="Pfam" id="PF02872">
    <property type="entry name" value="5_nucleotid_C"/>
    <property type="match status" value="1"/>
</dbReference>
<evidence type="ECO:0000256" key="1">
    <source>
        <dbReference type="ARBA" id="ARBA00022729"/>
    </source>
</evidence>
<dbReference type="GO" id="GO:0000166">
    <property type="term" value="F:nucleotide binding"/>
    <property type="evidence" value="ECO:0007669"/>
    <property type="project" value="UniProtKB-KW"/>
</dbReference>
<evidence type="ECO:0000313" key="5">
    <source>
        <dbReference type="EMBL" id="OAM90726.1"/>
    </source>
</evidence>
<proteinExistence type="inferred from homology"/>
<dbReference type="Proteomes" id="UP000078486">
    <property type="component" value="Unassembled WGS sequence"/>
</dbReference>
<evidence type="ECO:0000313" key="6">
    <source>
        <dbReference type="Proteomes" id="UP000078486"/>
    </source>
</evidence>
<organism evidence="5 6">
    <name type="scientific">Termitidicoccus mucosus</name>
    <dbReference type="NCBI Taxonomy" id="1184151"/>
    <lineage>
        <taxon>Bacteria</taxon>
        <taxon>Pseudomonadati</taxon>
        <taxon>Verrucomicrobiota</taxon>
        <taxon>Opitutia</taxon>
        <taxon>Opitutales</taxon>
        <taxon>Opitutaceae</taxon>
        <taxon>Termitidicoccus</taxon>
    </lineage>
</organism>
<dbReference type="STRING" id="1184151.AW736_06700"/>
<dbReference type="Gene3D" id="3.90.780.10">
    <property type="entry name" value="5'-Nucleotidase, C-terminal domain"/>
    <property type="match status" value="1"/>
</dbReference>
<dbReference type="InterPro" id="IPR029052">
    <property type="entry name" value="Metallo-depent_PP-like"/>
</dbReference>
<dbReference type="Pfam" id="PF00149">
    <property type="entry name" value="Metallophos"/>
    <property type="match status" value="1"/>
</dbReference>
<dbReference type="PANTHER" id="PTHR11575">
    <property type="entry name" value="5'-NUCLEOTIDASE-RELATED"/>
    <property type="match status" value="1"/>
</dbReference>
<feature type="domain" description="Calcineurin-like phosphoesterase" evidence="3">
    <location>
        <begin position="70"/>
        <end position="303"/>
    </location>
</feature>
<dbReference type="AlphaFoldDB" id="A0A178INS2"/>
<protein>
    <recommendedName>
        <fullName evidence="7">Bifunctional metallophosphatase/5'-nucleotidase</fullName>
    </recommendedName>
</protein>
<dbReference type="InterPro" id="IPR006179">
    <property type="entry name" value="5_nucleotidase/apyrase"/>
</dbReference>
<dbReference type="InterPro" id="IPR004843">
    <property type="entry name" value="Calcineurin-like_PHP"/>
</dbReference>
<keyword evidence="6" id="KW-1185">Reference proteome</keyword>
<dbReference type="Gene3D" id="3.60.21.10">
    <property type="match status" value="1"/>
</dbReference>
<accession>A0A178INS2</accession>
<comment type="similarity">
    <text evidence="2">Belongs to the 5'-nucleotidase family.</text>
</comment>
<feature type="domain" description="5'-Nucleotidase C-terminal" evidence="4">
    <location>
        <begin position="381"/>
        <end position="546"/>
    </location>
</feature>
<gene>
    <name evidence="5" type="ORF">AW736_06700</name>
</gene>
<name>A0A178INS2_9BACT</name>